<evidence type="ECO:0000313" key="2">
    <source>
        <dbReference type="Proteomes" id="UP000001219"/>
    </source>
</evidence>
<name>D0L3E9_GORB4</name>
<dbReference type="OrthoDB" id="7859927at2"/>
<organism evidence="1 2">
    <name type="scientific">Gordonia bronchialis (strain ATCC 25592 / DSM 43247 / BCRC 13721 / JCM 3198 / KCTC 3076 / NBRC 16047 / NCTC 10667)</name>
    <name type="common">Rhodococcus bronchialis</name>
    <dbReference type="NCBI Taxonomy" id="526226"/>
    <lineage>
        <taxon>Bacteria</taxon>
        <taxon>Bacillati</taxon>
        <taxon>Actinomycetota</taxon>
        <taxon>Actinomycetes</taxon>
        <taxon>Mycobacteriales</taxon>
        <taxon>Gordoniaceae</taxon>
        <taxon>Gordonia</taxon>
    </lineage>
</organism>
<dbReference type="AlphaFoldDB" id="D0L3E9"/>
<dbReference type="RefSeq" id="WP_012832728.1">
    <property type="nucleotide sequence ID" value="NC_013441.1"/>
</dbReference>
<reference evidence="1 2" key="2">
    <citation type="journal article" date="2010" name="Stand. Genomic Sci.">
        <title>Complete genome sequence of Gordonia bronchialis type strain (3410).</title>
        <authorList>
            <person name="Ivanova N."/>
            <person name="Sikorski J."/>
            <person name="Jando M."/>
            <person name="Lapidus A."/>
            <person name="Nolan M."/>
            <person name="Lucas S."/>
            <person name="Del Rio T.G."/>
            <person name="Tice H."/>
            <person name="Copeland A."/>
            <person name="Cheng J.F."/>
            <person name="Chen F."/>
            <person name="Bruce D."/>
            <person name="Goodwin L."/>
            <person name="Pitluck S."/>
            <person name="Mavromatis K."/>
            <person name="Ovchinnikova G."/>
            <person name="Pati A."/>
            <person name="Chen A."/>
            <person name="Palaniappan K."/>
            <person name="Land M."/>
            <person name="Hauser L."/>
            <person name="Chang Y.J."/>
            <person name="Jeffries C.D."/>
            <person name="Chain P."/>
            <person name="Saunders E."/>
            <person name="Han C."/>
            <person name="Detter J.C."/>
            <person name="Brettin T."/>
            <person name="Rohde M."/>
            <person name="Goker M."/>
            <person name="Bristow J."/>
            <person name="Eisen J.A."/>
            <person name="Markowitz V."/>
            <person name="Hugenholtz P."/>
            <person name="Klenk H.P."/>
            <person name="Kyrpides N.C."/>
        </authorList>
    </citation>
    <scope>NUCLEOTIDE SEQUENCE [LARGE SCALE GENOMIC DNA]</scope>
    <source>
        <strain evidence="2">ATCC 25592 / DSM 43247 / BCRC 13721 / JCM 3198 / KCTC 3076 / NBRC 16047 / NCTC 10667</strain>
    </source>
</reference>
<keyword evidence="2" id="KW-1185">Reference proteome</keyword>
<proteinExistence type="predicted"/>
<accession>D0L3E9</accession>
<dbReference type="HOGENOM" id="CLU_096401_0_0_11"/>
<reference evidence="2" key="1">
    <citation type="submission" date="2009-10" db="EMBL/GenBank/DDBJ databases">
        <title>The complete chromosome of Gordonia bronchialis DSM 43247.</title>
        <authorList>
            <consortium name="US DOE Joint Genome Institute (JGI-PGF)"/>
            <person name="Lucas S."/>
            <person name="Copeland A."/>
            <person name="Lapidus A."/>
            <person name="Glavina del Rio T."/>
            <person name="Dalin E."/>
            <person name="Tice H."/>
            <person name="Bruce D."/>
            <person name="Goodwin L."/>
            <person name="Pitluck S."/>
            <person name="Kyrpides N."/>
            <person name="Mavromatis K."/>
            <person name="Ivanova N."/>
            <person name="Ovchinnikova G."/>
            <person name="Saunders E."/>
            <person name="Brettin T."/>
            <person name="Detter J.C."/>
            <person name="Han C."/>
            <person name="Larimer F."/>
            <person name="Land M."/>
            <person name="Hauser L."/>
            <person name="Markowitz V."/>
            <person name="Cheng J.-F."/>
            <person name="Hugenholtz P."/>
            <person name="Woyke T."/>
            <person name="Wu D."/>
            <person name="Jando M."/>
            <person name="Schneider S."/>
            <person name="Goeker M."/>
            <person name="Klenk H.-P."/>
            <person name="Eisen J.A."/>
        </authorList>
    </citation>
    <scope>NUCLEOTIDE SEQUENCE [LARGE SCALE GENOMIC DNA]</scope>
    <source>
        <strain evidence="2">ATCC 25592 / DSM 43247 / BCRC 13721 / JCM 3198 / KCTC 3076 / NBRC 16047 / NCTC 10667</strain>
    </source>
</reference>
<dbReference type="eggNOG" id="ENOG50328JT">
    <property type="taxonomic scope" value="Bacteria"/>
</dbReference>
<dbReference type="Pfam" id="PF21813">
    <property type="entry name" value="DUF6882"/>
    <property type="match status" value="1"/>
</dbReference>
<sequence length="244" mass="25992">MQFDGLHAVADYAALYALLRQDALERFLDDELGDYRTDADIAGRQLTFAADDRSEIRATTTLAAVLDQDQITWGWAHPDGDPHGVAVALREAGKRFGVADLVHPRVGLPGHLSGAASDQFLDEATDIVAAAAVGSTGISPHVTARLGDGSRAVLLLDGIELPEPTFADFATRMPGLLNALTVNDPRVAVHGLAARLGWHISWVSGDDSTRSPVCELTDGTSTAHIDFDRKGRPRGYRCDLATAG</sequence>
<protein>
    <submittedName>
        <fullName evidence="1">Uncharacterized protein</fullName>
    </submittedName>
</protein>
<dbReference type="STRING" id="526226.Gbro_0835"/>
<dbReference type="Proteomes" id="UP000001219">
    <property type="component" value="Chromosome"/>
</dbReference>
<evidence type="ECO:0000313" key="1">
    <source>
        <dbReference type="EMBL" id="ACY20148.1"/>
    </source>
</evidence>
<dbReference type="KEGG" id="gbr:Gbro_0835"/>
<dbReference type="InterPro" id="IPR049249">
    <property type="entry name" value="DUF6882"/>
</dbReference>
<gene>
    <name evidence="1" type="ordered locus">Gbro_0835</name>
</gene>
<dbReference type="EMBL" id="CP001802">
    <property type="protein sequence ID" value="ACY20148.1"/>
    <property type="molecule type" value="Genomic_DNA"/>
</dbReference>